<feature type="transmembrane region" description="Helical" evidence="5">
    <location>
        <begin position="160"/>
        <end position="181"/>
    </location>
</feature>
<feature type="transmembrane region" description="Helical" evidence="5">
    <location>
        <begin position="235"/>
        <end position="253"/>
    </location>
</feature>
<dbReference type="OrthoDB" id="1093278at2"/>
<feature type="transmembrane region" description="Helical" evidence="5">
    <location>
        <begin position="355"/>
        <end position="376"/>
    </location>
</feature>
<evidence type="ECO:0000259" key="6">
    <source>
        <dbReference type="Pfam" id="PF04932"/>
    </source>
</evidence>
<keyword evidence="8" id="KW-1185">Reference proteome</keyword>
<dbReference type="Pfam" id="PF04932">
    <property type="entry name" value="Wzy_C"/>
    <property type="match status" value="1"/>
</dbReference>
<evidence type="ECO:0000256" key="1">
    <source>
        <dbReference type="ARBA" id="ARBA00004141"/>
    </source>
</evidence>
<name>A0A0M8MEC2_9FLAO</name>
<feature type="transmembrane region" description="Helical" evidence="5">
    <location>
        <begin position="65"/>
        <end position="85"/>
    </location>
</feature>
<dbReference type="AlphaFoldDB" id="A0A0M8MEC2"/>
<dbReference type="STRING" id="1202724.AM493_14405"/>
<sequence length="432" mass="48331">MQNNYNAPISVLLRRIGITPGKKSLVFFISLVAVTVPAAHVYNSFAVICFVLFSVLSASRNNMKPAGALLIPIALYGLMALSLLWSPNTKITAAALGKEAALLFIPLAFILNRPLPPRSINAVLKNFSLAMCVFAIFLIGRAFVRYVIEGNPAVFFNNELASQSISVYLATFFSLALFVFLVKERQTYWGYAATAFLLVMVMLLSRRVIIITDLFIIAAYYIITPGFMVKKRIMLISGFFVLGAAFIAFGNLSGQTFPTNKNLQGSNQHTVSISEAWNKDTFSPHDGFTGPAFRAYRARMLVQMSQEKGFILTGAGLNASGAKVQQIAQQDNTTHTGWDNTPYSKLNFHNQYMEIYADLGIFGLILVLVLVVYNFVKAVKNKYFIHIAFSILMISLFLTESFLWRQKGVVFFTLFYCLFNDYKPLRQLKKTQ</sequence>
<evidence type="ECO:0000256" key="4">
    <source>
        <dbReference type="ARBA" id="ARBA00023136"/>
    </source>
</evidence>
<dbReference type="Proteomes" id="UP000037755">
    <property type="component" value="Unassembled WGS sequence"/>
</dbReference>
<comment type="caution">
    <text evidence="7">The sequence shown here is derived from an EMBL/GenBank/DDBJ whole genome shotgun (WGS) entry which is preliminary data.</text>
</comment>
<comment type="subcellular location">
    <subcellularLocation>
        <location evidence="1">Membrane</location>
        <topology evidence="1">Multi-pass membrane protein</topology>
    </subcellularLocation>
</comment>
<protein>
    <recommendedName>
        <fullName evidence="6">O-antigen ligase-related domain-containing protein</fullName>
    </recommendedName>
</protein>
<dbReference type="PANTHER" id="PTHR37422">
    <property type="entry name" value="TEICHURONIC ACID BIOSYNTHESIS PROTEIN TUAE"/>
    <property type="match status" value="1"/>
</dbReference>
<keyword evidence="4 5" id="KW-0472">Membrane</keyword>
<evidence type="ECO:0000256" key="5">
    <source>
        <dbReference type="SAM" id="Phobius"/>
    </source>
</evidence>
<feature type="transmembrane region" description="Helical" evidence="5">
    <location>
        <begin position="383"/>
        <end position="403"/>
    </location>
</feature>
<proteinExistence type="predicted"/>
<feature type="transmembrane region" description="Helical" evidence="5">
    <location>
        <begin position="188"/>
        <end position="204"/>
    </location>
</feature>
<dbReference type="InterPro" id="IPR051533">
    <property type="entry name" value="WaaL-like"/>
</dbReference>
<feature type="transmembrane region" description="Helical" evidence="5">
    <location>
        <begin position="123"/>
        <end position="148"/>
    </location>
</feature>
<organism evidence="7 8">
    <name type="scientific">Flavobacterium akiainvivens</name>
    <dbReference type="NCBI Taxonomy" id="1202724"/>
    <lineage>
        <taxon>Bacteria</taxon>
        <taxon>Pseudomonadati</taxon>
        <taxon>Bacteroidota</taxon>
        <taxon>Flavobacteriia</taxon>
        <taxon>Flavobacteriales</taxon>
        <taxon>Flavobacteriaceae</taxon>
        <taxon>Flavobacterium</taxon>
    </lineage>
</organism>
<reference evidence="7 8" key="1">
    <citation type="submission" date="2015-08" db="EMBL/GenBank/DDBJ databases">
        <title>Whole genome sequence of Flavobacterium akiainvivens IK-1T, from decaying Wikstroemia oahuensis, an endemic Hawaiian shrub.</title>
        <authorList>
            <person name="Wan X."/>
            <person name="Hou S."/>
            <person name="Saito J."/>
            <person name="Donachie S."/>
        </authorList>
    </citation>
    <scope>NUCLEOTIDE SEQUENCE [LARGE SCALE GENOMIC DNA]</scope>
    <source>
        <strain evidence="7 8">IK-1</strain>
    </source>
</reference>
<gene>
    <name evidence="7" type="ORF">AM493_14405</name>
</gene>
<feature type="transmembrane region" description="Helical" evidence="5">
    <location>
        <begin position="91"/>
        <end position="111"/>
    </location>
</feature>
<dbReference type="PANTHER" id="PTHR37422:SF17">
    <property type="entry name" value="O-ANTIGEN LIGASE"/>
    <property type="match status" value="1"/>
</dbReference>
<evidence type="ECO:0000256" key="3">
    <source>
        <dbReference type="ARBA" id="ARBA00022989"/>
    </source>
</evidence>
<accession>A0A0M8MEC2</accession>
<evidence type="ECO:0000256" key="2">
    <source>
        <dbReference type="ARBA" id="ARBA00022692"/>
    </source>
</evidence>
<keyword evidence="2 5" id="KW-0812">Transmembrane</keyword>
<evidence type="ECO:0000313" key="7">
    <source>
        <dbReference type="EMBL" id="KOS07094.1"/>
    </source>
</evidence>
<dbReference type="InterPro" id="IPR007016">
    <property type="entry name" value="O-antigen_ligase-rel_domated"/>
</dbReference>
<evidence type="ECO:0000313" key="8">
    <source>
        <dbReference type="Proteomes" id="UP000037755"/>
    </source>
</evidence>
<feature type="transmembrane region" description="Helical" evidence="5">
    <location>
        <begin position="210"/>
        <end position="228"/>
    </location>
</feature>
<dbReference type="GO" id="GO:0016020">
    <property type="term" value="C:membrane"/>
    <property type="evidence" value="ECO:0007669"/>
    <property type="project" value="UniProtKB-SubCell"/>
</dbReference>
<dbReference type="EMBL" id="LIYD01000005">
    <property type="protein sequence ID" value="KOS07094.1"/>
    <property type="molecule type" value="Genomic_DNA"/>
</dbReference>
<feature type="transmembrane region" description="Helical" evidence="5">
    <location>
        <begin position="25"/>
        <end position="53"/>
    </location>
</feature>
<keyword evidence="3 5" id="KW-1133">Transmembrane helix</keyword>
<feature type="domain" description="O-antigen ligase-related" evidence="6">
    <location>
        <begin position="193"/>
        <end position="368"/>
    </location>
</feature>
<dbReference type="PATRIC" id="fig|1202724.3.peg.2991"/>